<evidence type="ECO:0000313" key="1">
    <source>
        <dbReference type="EMBL" id="KAJ0026283.1"/>
    </source>
</evidence>
<comment type="caution">
    <text evidence="1">The sequence shown here is derived from an EMBL/GenBank/DDBJ whole genome shotgun (WGS) entry which is preliminary data.</text>
</comment>
<name>A0ACC0Y195_9ROSI</name>
<dbReference type="Proteomes" id="UP001163603">
    <property type="component" value="Chromosome 10"/>
</dbReference>
<organism evidence="1 2">
    <name type="scientific">Pistacia integerrima</name>
    <dbReference type="NCBI Taxonomy" id="434235"/>
    <lineage>
        <taxon>Eukaryota</taxon>
        <taxon>Viridiplantae</taxon>
        <taxon>Streptophyta</taxon>
        <taxon>Embryophyta</taxon>
        <taxon>Tracheophyta</taxon>
        <taxon>Spermatophyta</taxon>
        <taxon>Magnoliopsida</taxon>
        <taxon>eudicotyledons</taxon>
        <taxon>Gunneridae</taxon>
        <taxon>Pentapetalae</taxon>
        <taxon>rosids</taxon>
        <taxon>malvids</taxon>
        <taxon>Sapindales</taxon>
        <taxon>Anacardiaceae</taxon>
        <taxon>Pistacia</taxon>
    </lineage>
</organism>
<accession>A0ACC0Y195</accession>
<proteinExistence type="predicted"/>
<keyword evidence="2" id="KW-1185">Reference proteome</keyword>
<reference evidence="2" key="1">
    <citation type="journal article" date="2023" name="G3 (Bethesda)">
        <title>Genome assembly and association tests identify interacting loci associated with vigor, precocity, and sex in interspecific pistachio rootstocks.</title>
        <authorList>
            <person name="Palmer W."/>
            <person name="Jacygrad E."/>
            <person name="Sagayaradj S."/>
            <person name="Cavanaugh K."/>
            <person name="Han R."/>
            <person name="Bertier L."/>
            <person name="Beede B."/>
            <person name="Kafkas S."/>
            <person name="Golino D."/>
            <person name="Preece J."/>
            <person name="Michelmore R."/>
        </authorList>
    </citation>
    <scope>NUCLEOTIDE SEQUENCE [LARGE SCALE GENOMIC DNA]</scope>
</reference>
<protein>
    <submittedName>
        <fullName evidence="1">Uncharacterized protein</fullName>
    </submittedName>
</protein>
<sequence>MNTLLIEILEPDSGPSQNLHQSLHKETLNGHSLVSLSSNRDGSSPISSIAPFPSKTLDRSSSSIEDTETLDDNHDSHQSLVHFGPQPLSISMGLQKNVSLRVKLMLQGCWRRPTQARKPRVHEQPASLPLQ</sequence>
<gene>
    <name evidence="1" type="ORF">Pint_07606</name>
</gene>
<dbReference type="EMBL" id="CM047745">
    <property type="protein sequence ID" value="KAJ0026283.1"/>
    <property type="molecule type" value="Genomic_DNA"/>
</dbReference>
<evidence type="ECO:0000313" key="2">
    <source>
        <dbReference type="Proteomes" id="UP001163603"/>
    </source>
</evidence>